<keyword evidence="2" id="KW-1133">Transmembrane helix</keyword>
<reference evidence="3 4" key="1">
    <citation type="submission" date="2017-06" db="EMBL/GenBank/DDBJ databases">
        <authorList>
            <person name="Kim H.J."/>
            <person name="Triplett B.A."/>
        </authorList>
    </citation>
    <scope>NUCLEOTIDE SEQUENCE [LARGE SCALE GENOMIC DNA]</scope>
    <source>
        <strain evidence="3 4">DSM 8800</strain>
    </source>
</reference>
<proteinExistence type="predicted"/>
<dbReference type="AlphaFoldDB" id="A0A238YA72"/>
<keyword evidence="4" id="KW-1185">Reference proteome</keyword>
<name>A0A238YA72_HALVU</name>
<dbReference type="Proteomes" id="UP000198397">
    <property type="component" value="Unassembled WGS sequence"/>
</dbReference>
<feature type="transmembrane region" description="Helical" evidence="2">
    <location>
        <begin position="375"/>
        <end position="396"/>
    </location>
</feature>
<gene>
    <name evidence="3" type="ORF">SAMN06264855_13410</name>
</gene>
<dbReference type="RefSeq" id="WP_089385995.1">
    <property type="nucleotide sequence ID" value="NZ_FZNQ01000034.1"/>
</dbReference>
<keyword evidence="2" id="KW-0472">Membrane</keyword>
<protein>
    <submittedName>
        <fullName evidence="3">Uncharacterized protein</fullName>
    </submittedName>
</protein>
<accession>A0A238YA72</accession>
<evidence type="ECO:0000313" key="3">
    <source>
        <dbReference type="EMBL" id="SNR67661.1"/>
    </source>
</evidence>
<evidence type="ECO:0000256" key="1">
    <source>
        <dbReference type="SAM" id="MobiDB-lite"/>
    </source>
</evidence>
<organism evidence="3 4">
    <name type="scientific">Halorubrum vacuolatum</name>
    <name type="common">Natronobacterium vacuolatum</name>
    <dbReference type="NCBI Taxonomy" id="63740"/>
    <lineage>
        <taxon>Archaea</taxon>
        <taxon>Methanobacteriati</taxon>
        <taxon>Methanobacteriota</taxon>
        <taxon>Stenosarchaea group</taxon>
        <taxon>Halobacteria</taxon>
        <taxon>Halobacteriales</taxon>
        <taxon>Haloferacaceae</taxon>
        <taxon>Halorubrum</taxon>
    </lineage>
</organism>
<feature type="region of interest" description="Disordered" evidence="1">
    <location>
        <begin position="1"/>
        <end position="21"/>
    </location>
</feature>
<dbReference type="EMBL" id="FZNQ01000034">
    <property type="protein sequence ID" value="SNR67661.1"/>
    <property type="molecule type" value="Genomic_DNA"/>
</dbReference>
<evidence type="ECO:0000313" key="4">
    <source>
        <dbReference type="Proteomes" id="UP000198397"/>
    </source>
</evidence>
<evidence type="ECO:0000256" key="2">
    <source>
        <dbReference type="SAM" id="Phobius"/>
    </source>
</evidence>
<sequence>MSGFEIYDTEPQRTYPTEGREDQSFVDAVRAVYEADRAVCLFSPSDNVVIHRLDAIHRRPGRGAREQIYYAVAHGYIDSQLLERLAGEVEQLFSSSQEWESVEEGDKRRVTAEEVAALSTYSSGFEDGTSLEREVGQFLQSGGSEINVAVPSRNDAHETLCRYSDCDARILITRNADAAADHFTTDLIIEYGSAESFKLASEKSKQTLKRWRQNQQEQELNEAVNSLTQSFHTFFNDDEVDDYTRAAVLNDIIKGEGAVPNAKRYDTEETRTLLESIEYHLRDVQPENKRKLESRVERTAKEHVEEFRRSVRNESADTVRSTVADETKRIADLFDEPNGEIRRQVLDQAIPEFDRPSKVVKDHRVPWPVWNTPDLMVGVFLGGLLMTVIFVSIAYFDVSISIPWQI</sequence>
<keyword evidence="2" id="KW-0812">Transmembrane</keyword>